<dbReference type="Pfam" id="PF00072">
    <property type="entry name" value="Response_reg"/>
    <property type="match status" value="1"/>
</dbReference>
<feature type="domain" description="Histidine kinase" evidence="11">
    <location>
        <begin position="750"/>
        <end position="967"/>
    </location>
</feature>
<dbReference type="SMART" id="SM00387">
    <property type="entry name" value="HATPase_c"/>
    <property type="match status" value="1"/>
</dbReference>
<dbReference type="InterPro" id="IPR029016">
    <property type="entry name" value="GAF-like_dom_sf"/>
</dbReference>
<dbReference type="SUPFAM" id="SSF55781">
    <property type="entry name" value="GAF domain-like"/>
    <property type="match status" value="1"/>
</dbReference>
<reference evidence="15 16" key="1">
    <citation type="submission" date="2016-10" db="EMBL/GenBank/DDBJ databases">
        <title>Lutibacter sp. LPB0138, isolated from marine gastropod.</title>
        <authorList>
            <person name="Kim E."/>
            <person name="Yi H."/>
        </authorList>
    </citation>
    <scope>NUCLEOTIDE SEQUENCE [LARGE SCALE GENOMIC DNA]</scope>
    <source>
        <strain evidence="15 16">LPB0138</strain>
    </source>
</reference>
<feature type="domain" description="PAS" evidence="13">
    <location>
        <begin position="446"/>
        <end position="499"/>
    </location>
</feature>
<dbReference type="SMART" id="SM00388">
    <property type="entry name" value="HisKA"/>
    <property type="match status" value="1"/>
</dbReference>
<proteinExistence type="predicted"/>
<feature type="domain" description="Response regulatory" evidence="12">
    <location>
        <begin position="992"/>
        <end position="1107"/>
    </location>
</feature>
<evidence type="ECO:0000259" key="12">
    <source>
        <dbReference type="PROSITE" id="PS50110"/>
    </source>
</evidence>
<evidence type="ECO:0000259" key="11">
    <source>
        <dbReference type="PROSITE" id="PS50109"/>
    </source>
</evidence>
<dbReference type="STRING" id="1850246.LPB138_09855"/>
<dbReference type="Pfam" id="PF02518">
    <property type="entry name" value="HATPase_c"/>
    <property type="match status" value="1"/>
</dbReference>
<dbReference type="InterPro" id="IPR003594">
    <property type="entry name" value="HATPase_dom"/>
</dbReference>
<evidence type="ECO:0000256" key="2">
    <source>
        <dbReference type="ARBA" id="ARBA00012438"/>
    </source>
</evidence>
<dbReference type="Pfam" id="PF13185">
    <property type="entry name" value="GAF_2"/>
    <property type="match status" value="1"/>
</dbReference>
<dbReference type="InterPro" id="IPR013656">
    <property type="entry name" value="PAS_4"/>
</dbReference>
<evidence type="ECO:0000256" key="10">
    <source>
        <dbReference type="SAM" id="Coils"/>
    </source>
</evidence>
<dbReference type="PROSITE" id="PS50109">
    <property type="entry name" value="HIS_KIN"/>
    <property type="match status" value="1"/>
</dbReference>
<keyword evidence="6" id="KW-0418">Kinase</keyword>
<feature type="domain" description="PAS" evidence="13">
    <location>
        <begin position="339"/>
        <end position="387"/>
    </location>
</feature>
<feature type="domain" description="PAC" evidence="14">
    <location>
        <begin position="393"/>
        <end position="445"/>
    </location>
</feature>
<dbReference type="AlphaFoldDB" id="A0A1D8P8T7"/>
<dbReference type="PRINTS" id="PR00344">
    <property type="entry name" value="BCTRLSENSOR"/>
</dbReference>
<dbReference type="EMBL" id="CP017478">
    <property type="protein sequence ID" value="AOW20959.1"/>
    <property type="molecule type" value="Genomic_DNA"/>
</dbReference>
<dbReference type="CDD" id="cd00082">
    <property type="entry name" value="HisKA"/>
    <property type="match status" value="1"/>
</dbReference>
<dbReference type="InterPro" id="IPR013767">
    <property type="entry name" value="PAS_fold"/>
</dbReference>
<dbReference type="Proteomes" id="UP000176050">
    <property type="component" value="Chromosome"/>
</dbReference>
<keyword evidence="3 9" id="KW-0597">Phosphoprotein</keyword>
<evidence type="ECO:0000256" key="1">
    <source>
        <dbReference type="ARBA" id="ARBA00000085"/>
    </source>
</evidence>
<dbReference type="Pfam" id="PF13426">
    <property type="entry name" value="PAS_9"/>
    <property type="match status" value="1"/>
</dbReference>
<dbReference type="KEGG" id="lul:LPB138_09855"/>
<dbReference type="SUPFAM" id="SSF52172">
    <property type="entry name" value="CheY-like"/>
    <property type="match status" value="1"/>
</dbReference>
<evidence type="ECO:0000256" key="3">
    <source>
        <dbReference type="ARBA" id="ARBA00022553"/>
    </source>
</evidence>
<dbReference type="Gene3D" id="3.30.450.20">
    <property type="entry name" value="PAS domain"/>
    <property type="match status" value="3"/>
</dbReference>
<dbReference type="Pfam" id="PF08447">
    <property type="entry name" value="PAS_3"/>
    <property type="match status" value="1"/>
</dbReference>
<dbReference type="PROSITE" id="PS50110">
    <property type="entry name" value="RESPONSE_REGULATORY"/>
    <property type="match status" value="1"/>
</dbReference>
<keyword evidence="10" id="KW-0175">Coiled coil</keyword>
<dbReference type="InterPro" id="IPR005467">
    <property type="entry name" value="His_kinase_dom"/>
</dbReference>
<evidence type="ECO:0000256" key="9">
    <source>
        <dbReference type="PROSITE-ProRule" id="PRU00169"/>
    </source>
</evidence>
<dbReference type="SMART" id="SM00086">
    <property type="entry name" value="PAC"/>
    <property type="match status" value="3"/>
</dbReference>
<dbReference type="Gene3D" id="3.40.50.2300">
    <property type="match status" value="1"/>
</dbReference>
<dbReference type="GO" id="GO:0006355">
    <property type="term" value="P:regulation of DNA-templated transcription"/>
    <property type="evidence" value="ECO:0007669"/>
    <property type="project" value="InterPro"/>
</dbReference>
<dbReference type="InterPro" id="IPR036097">
    <property type="entry name" value="HisK_dim/P_sf"/>
</dbReference>
<dbReference type="GO" id="GO:0000155">
    <property type="term" value="F:phosphorelay sensor kinase activity"/>
    <property type="evidence" value="ECO:0007669"/>
    <property type="project" value="InterPro"/>
</dbReference>
<dbReference type="InterPro" id="IPR013655">
    <property type="entry name" value="PAS_fold_3"/>
</dbReference>
<name>A0A1D8P8T7_9FLAO</name>
<dbReference type="SUPFAM" id="SSF47384">
    <property type="entry name" value="Homodimeric domain of signal transducing histidine kinase"/>
    <property type="match status" value="1"/>
</dbReference>
<dbReference type="InterPro" id="IPR003018">
    <property type="entry name" value="GAF"/>
</dbReference>
<dbReference type="InterPro" id="IPR011006">
    <property type="entry name" value="CheY-like_superfamily"/>
</dbReference>
<dbReference type="EC" id="2.7.13.3" evidence="2"/>
<dbReference type="InterPro" id="IPR000014">
    <property type="entry name" value="PAS"/>
</dbReference>
<evidence type="ECO:0000313" key="15">
    <source>
        <dbReference type="EMBL" id="AOW20959.1"/>
    </source>
</evidence>
<feature type="coiled-coil region" evidence="10">
    <location>
        <begin position="503"/>
        <end position="530"/>
    </location>
</feature>
<evidence type="ECO:0000256" key="4">
    <source>
        <dbReference type="ARBA" id="ARBA00022679"/>
    </source>
</evidence>
<sequence>MKEKVSPKTILDYHTCSSHENENKSTLKAMNDKYFTFFEYAPIALWIEDFSSVKRYIDGIVQANNTTIPEFIEANPHITSHLASLVTVKEVNNAAVSLYKAKSKKDLIQNLEKVFTPDSNRGFERLVVDLLCGKTENSVETINKTFSNDIINILIKVKIADGSEESLEQVIVSVEDITERVKTRNVLIENALSKKKSDKTKHLLSNTLSSIRDGLVILDANSNYTYVNKKATEFLGKSYDELIGKNIWNEFPERKGDIFYDNYQEAIKTKKPMSFENFYEPWGRWFENRIIPSKDNILIFFDETTERKDNENRIKTAYNIINKSSSVAILCKNEWNFPIEFASENSIQLFGYSHNELLSNKINIHNTVHPDDLEYFRTNVFSLGKKDKSQGFRPRPFRIITKNGEMKWVQANIDIIKNDRNEVTHIQGIVEDITERKKTEDLFFESSQRLKHQFNHTPLASIMWDLDFNLIEWNKSAERIFGYCENEAKGKKIKDLITPPYLVDEMSNIVDNLLNEKGSLRNTNDNLTKNGKIITCDWYNVVLKDTEGNVIGVASLVDDITERVKKERLEEVLYNISKAASIIDNFNNFSVFIKEELNKIIDTRNFYIALYNKESDIITTPVFVDETEQLEEFPAKDTLTGYVIKNNKPLLLKNKDYLKLIEQGEVKLVGKHAAIWVGVPLKIKGEAVGAIVVQNYTNQNAFNENDVNLLEFVADQISTTIQRKKSEKELKDALIKAQESDKLKSSFLANMSHEIRTPMNGIIGFSELFLDSDLSTSQRKKYAEIVIDSSKQLLSIVNDILDISKIEAGVIKLTNENVNLNSLLNILYNFYKPIAEENNIKLKCHKGLKDNLSNIEIDKTKLHQILTNLISNAFKFTDYGEIQFGYELKKDHLEFYVKDTGSGIEEQLQDKIFDRFIQANNDLSKMNKGTGLGLSITKKFIELFNGEIWLSSSKNGTDFYFTIPYSKSSSHLNLQTLIDNKNEVVVNEKEITILVVEDEEYNMMYINELFSKTNFRVIEAYNGKEAIEIFENHPEIDLILMDMKMPIMNGKDAMVSIKKEKPDLPIIALSAFAMETDKTEAINNGFDAYLTKPINKNLLFKKINNFV</sequence>
<dbReference type="InterPro" id="IPR000700">
    <property type="entry name" value="PAS-assoc_C"/>
</dbReference>
<dbReference type="InterPro" id="IPR035965">
    <property type="entry name" value="PAS-like_dom_sf"/>
</dbReference>
<dbReference type="InterPro" id="IPR001789">
    <property type="entry name" value="Sig_transdc_resp-reg_receiver"/>
</dbReference>
<protein>
    <recommendedName>
        <fullName evidence="2">histidine kinase</fullName>
        <ecNumber evidence="2">2.7.13.3</ecNumber>
    </recommendedName>
</protein>
<comment type="catalytic activity">
    <reaction evidence="1">
        <text>ATP + protein L-histidine = ADP + protein N-phospho-L-histidine.</text>
        <dbReference type="EC" id="2.7.13.3"/>
    </reaction>
</comment>
<dbReference type="GO" id="GO:0005524">
    <property type="term" value="F:ATP binding"/>
    <property type="evidence" value="ECO:0007669"/>
    <property type="project" value="UniProtKB-KW"/>
</dbReference>
<evidence type="ECO:0000313" key="16">
    <source>
        <dbReference type="Proteomes" id="UP000176050"/>
    </source>
</evidence>
<evidence type="ECO:0000256" key="6">
    <source>
        <dbReference type="ARBA" id="ARBA00022777"/>
    </source>
</evidence>
<keyword evidence="4" id="KW-0808">Transferase</keyword>
<dbReference type="Pfam" id="PF00989">
    <property type="entry name" value="PAS"/>
    <property type="match status" value="1"/>
</dbReference>
<dbReference type="PANTHER" id="PTHR43047:SF64">
    <property type="entry name" value="HISTIDINE KINASE CONTAINING CHEY-HOMOLOGOUS RECEIVER DOMAIN AND PAS DOMAIN-RELATED"/>
    <property type="match status" value="1"/>
</dbReference>
<dbReference type="PROSITE" id="PS50112">
    <property type="entry name" value="PAS"/>
    <property type="match status" value="3"/>
</dbReference>
<keyword evidence="7" id="KW-0067">ATP-binding</keyword>
<dbReference type="Pfam" id="PF00512">
    <property type="entry name" value="HisKA"/>
    <property type="match status" value="1"/>
</dbReference>
<organism evidence="15 16">
    <name type="scientific">Urechidicola croceus</name>
    <dbReference type="NCBI Taxonomy" id="1850246"/>
    <lineage>
        <taxon>Bacteria</taxon>
        <taxon>Pseudomonadati</taxon>
        <taxon>Bacteroidota</taxon>
        <taxon>Flavobacteriia</taxon>
        <taxon>Flavobacteriales</taxon>
        <taxon>Flavobacteriaceae</taxon>
        <taxon>Urechidicola</taxon>
    </lineage>
</organism>
<dbReference type="PROSITE" id="PS50113">
    <property type="entry name" value="PAC"/>
    <property type="match status" value="1"/>
</dbReference>
<keyword evidence="16" id="KW-1185">Reference proteome</keyword>
<dbReference type="InterPro" id="IPR001610">
    <property type="entry name" value="PAC"/>
</dbReference>
<feature type="modified residue" description="4-aspartylphosphate" evidence="9">
    <location>
        <position position="1042"/>
    </location>
</feature>
<dbReference type="NCBIfam" id="TIGR00229">
    <property type="entry name" value="sensory_box"/>
    <property type="match status" value="3"/>
</dbReference>
<dbReference type="OrthoDB" id="9811889at2"/>
<dbReference type="Pfam" id="PF08448">
    <property type="entry name" value="PAS_4"/>
    <property type="match status" value="1"/>
</dbReference>
<dbReference type="SUPFAM" id="SSF55785">
    <property type="entry name" value="PYP-like sensor domain (PAS domain)"/>
    <property type="match status" value="3"/>
</dbReference>
<evidence type="ECO:0000259" key="14">
    <source>
        <dbReference type="PROSITE" id="PS50113"/>
    </source>
</evidence>
<dbReference type="PANTHER" id="PTHR43047">
    <property type="entry name" value="TWO-COMPONENT HISTIDINE PROTEIN KINASE"/>
    <property type="match status" value="1"/>
</dbReference>
<dbReference type="InterPro" id="IPR036890">
    <property type="entry name" value="HATPase_C_sf"/>
</dbReference>
<dbReference type="Gene3D" id="3.30.565.10">
    <property type="entry name" value="Histidine kinase-like ATPase, C-terminal domain"/>
    <property type="match status" value="1"/>
</dbReference>
<dbReference type="Gene3D" id="3.30.450.40">
    <property type="match status" value="1"/>
</dbReference>
<evidence type="ECO:0000256" key="8">
    <source>
        <dbReference type="ARBA" id="ARBA00023012"/>
    </source>
</evidence>
<keyword evidence="8" id="KW-0902">Two-component regulatory system</keyword>
<dbReference type="SMART" id="SM00448">
    <property type="entry name" value="REC"/>
    <property type="match status" value="1"/>
</dbReference>
<accession>A0A1D8P8T7</accession>
<dbReference type="SUPFAM" id="SSF55874">
    <property type="entry name" value="ATPase domain of HSP90 chaperone/DNA topoisomerase II/histidine kinase"/>
    <property type="match status" value="1"/>
</dbReference>
<dbReference type="FunFam" id="3.30.565.10:FF:000006">
    <property type="entry name" value="Sensor histidine kinase WalK"/>
    <property type="match status" value="1"/>
</dbReference>
<evidence type="ECO:0000256" key="7">
    <source>
        <dbReference type="ARBA" id="ARBA00022840"/>
    </source>
</evidence>
<dbReference type="InterPro" id="IPR004358">
    <property type="entry name" value="Sig_transdc_His_kin-like_C"/>
</dbReference>
<dbReference type="CDD" id="cd00130">
    <property type="entry name" value="PAS"/>
    <property type="match status" value="3"/>
</dbReference>
<dbReference type="InterPro" id="IPR003661">
    <property type="entry name" value="HisK_dim/P_dom"/>
</dbReference>
<evidence type="ECO:0000259" key="13">
    <source>
        <dbReference type="PROSITE" id="PS50112"/>
    </source>
</evidence>
<dbReference type="SMART" id="SM00065">
    <property type="entry name" value="GAF"/>
    <property type="match status" value="1"/>
</dbReference>
<evidence type="ECO:0000256" key="5">
    <source>
        <dbReference type="ARBA" id="ARBA00022741"/>
    </source>
</evidence>
<keyword evidence="5" id="KW-0547">Nucleotide-binding</keyword>
<feature type="domain" description="PAS" evidence="13">
    <location>
        <begin position="200"/>
        <end position="270"/>
    </location>
</feature>
<dbReference type="Gene3D" id="1.10.287.130">
    <property type="match status" value="1"/>
</dbReference>
<dbReference type="CDD" id="cd17546">
    <property type="entry name" value="REC_hyHK_CKI1_RcsC-like"/>
    <property type="match status" value="1"/>
</dbReference>
<dbReference type="FunFam" id="1.10.287.130:FF:000002">
    <property type="entry name" value="Two-component osmosensing histidine kinase"/>
    <property type="match status" value="1"/>
</dbReference>
<gene>
    <name evidence="15" type="ORF">LPB138_09855</name>
</gene>
<dbReference type="RefSeq" id="WP_070237123.1">
    <property type="nucleotide sequence ID" value="NZ_CP017478.1"/>
</dbReference>
<dbReference type="SMART" id="SM00091">
    <property type="entry name" value="PAS"/>
    <property type="match status" value="3"/>
</dbReference>